<dbReference type="InterPro" id="IPR050155">
    <property type="entry name" value="HAD-like_hydrolase_sf"/>
</dbReference>
<dbReference type="PANTHER" id="PTHR43434:SF1">
    <property type="entry name" value="PHOSPHOGLYCOLATE PHOSPHATASE"/>
    <property type="match status" value="1"/>
</dbReference>
<keyword evidence="8" id="KW-1185">Reference proteome</keyword>
<evidence type="ECO:0000256" key="1">
    <source>
        <dbReference type="ARBA" id="ARBA00000830"/>
    </source>
</evidence>
<protein>
    <recommendedName>
        <fullName evidence="4">phosphoglycolate phosphatase</fullName>
        <ecNumber evidence="4">3.1.3.18</ecNumber>
    </recommendedName>
</protein>
<dbReference type="GO" id="GO:0008967">
    <property type="term" value="F:phosphoglycolate phosphatase activity"/>
    <property type="evidence" value="ECO:0007669"/>
    <property type="project" value="UniProtKB-EC"/>
</dbReference>
<accession>A0AAP9XZ92</accession>
<evidence type="ECO:0000256" key="3">
    <source>
        <dbReference type="ARBA" id="ARBA00006171"/>
    </source>
</evidence>
<dbReference type="GO" id="GO:0005829">
    <property type="term" value="C:cytosol"/>
    <property type="evidence" value="ECO:0007669"/>
    <property type="project" value="TreeGrafter"/>
</dbReference>
<dbReference type="Proteomes" id="UP001056386">
    <property type="component" value="Chromosome 2"/>
</dbReference>
<comment type="catalytic activity">
    <reaction evidence="1">
        <text>2-phosphoglycolate + H2O = glycolate + phosphate</text>
        <dbReference type="Rhea" id="RHEA:14369"/>
        <dbReference type="ChEBI" id="CHEBI:15377"/>
        <dbReference type="ChEBI" id="CHEBI:29805"/>
        <dbReference type="ChEBI" id="CHEBI:43474"/>
        <dbReference type="ChEBI" id="CHEBI:58033"/>
        <dbReference type="EC" id="3.1.3.18"/>
    </reaction>
</comment>
<dbReference type="InterPro" id="IPR036412">
    <property type="entry name" value="HAD-like_sf"/>
</dbReference>
<evidence type="ECO:0000313" key="5">
    <source>
        <dbReference type="EMBL" id="QPQ90799.1"/>
    </source>
</evidence>
<dbReference type="Gene3D" id="1.10.150.240">
    <property type="entry name" value="Putative phosphatase, domain 2"/>
    <property type="match status" value="1"/>
</dbReference>
<dbReference type="Proteomes" id="UP000594892">
    <property type="component" value="Chromosome 1"/>
</dbReference>
<dbReference type="GeneID" id="45693466"/>
<dbReference type="GO" id="GO:0006281">
    <property type="term" value="P:DNA repair"/>
    <property type="evidence" value="ECO:0007669"/>
    <property type="project" value="TreeGrafter"/>
</dbReference>
<comment type="similarity">
    <text evidence="3">Belongs to the HAD-like hydrolase superfamily. CbbY/CbbZ/Gph/YieH family.</text>
</comment>
<sequence length="230" mass="25239">MPHPIPFPTIRAIAFDFDGVILDSARMKVDLFLECYEDHGRPLTPAQRAAMLAHLTHHGGVGRVAKFTHYERAIFGREPDPETVAALARRYSDLLMARIDGCPELPGARAFLERMQGRLSLHLISGTTDDDLRHITQRRDFARYFRTIVGAPVTKPAAFAEVLRLGGWQPAEVLAIGDSWTEFDAARGLGMPFAGIVAPGEPNPFPAPVPVYEDLAALDAAWEDGDAAAR</sequence>
<organism evidence="5 7">
    <name type="scientific">Burkholderia glumae</name>
    <name type="common">Pseudomonas glumae</name>
    <dbReference type="NCBI Taxonomy" id="337"/>
    <lineage>
        <taxon>Bacteria</taxon>
        <taxon>Pseudomonadati</taxon>
        <taxon>Pseudomonadota</taxon>
        <taxon>Betaproteobacteria</taxon>
        <taxon>Burkholderiales</taxon>
        <taxon>Burkholderiaceae</taxon>
        <taxon>Burkholderia</taxon>
    </lineage>
</organism>
<evidence type="ECO:0000313" key="8">
    <source>
        <dbReference type="Proteomes" id="UP001056386"/>
    </source>
</evidence>
<evidence type="ECO:0000313" key="6">
    <source>
        <dbReference type="EMBL" id="USS43162.1"/>
    </source>
</evidence>
<dbReference type="Gene3D" id="3.40.50.1000">
    <property type="entry name" value="HAD superfamily/HAD-like"/>
    <property type="match status" value="1"/>
</dbReference>
<evidence type="ECO:0000256" key="4">
    <source>
        <dbReference type="ARBA" id="ARBA00013078"/>
    </source>
</evidence>
<dbReference type="InterPro" id="IPR023214">
    <property type="entry name" value="HAD_sf"/>
</dbReference>
<dbReference type="Pfam" id="PF00702">
    <property type="entry name" value="Hydrolase"/>
    <property type="match status" value="1"/>
</dbReference>
<proteinExistence type="inferred from homology"/>
<dbReference type="SFLD" id="SFLDG01129">
    <property type="entry name" value="C1.5:_HAD__Beta-PGM__Phosphata"/>
    <property type="match status" value="1"/>
</dbReference>
<comment type="pathway">
    <text evidence="2">Organic acid metabolism; glycolate biosynthesis; glycolate from 2-phosphoglycolate: step 1/1.</text>
</comment>
<gene>
    <name evidence="5" type="ORF">I6H06_03420</name>
    <name evidence="6" type="ORF">NFI99_01345</name>
</gene>
<dbReference type="SUPFAM" id="SSF56784">
    <property type="entry name" value="HAD-like"/>
    <property type="match status" value="1"/>
</dbReference>
<dbReference type="EMBL" id="CP065600">
    <property type="protein sequence ID" value="QPQ90799.1"/>
    <property type="molecule type" value="Genomic_DNA"/>
</dbReference>
<name>A0AAP9XZ92_BURGL</name>
<dbReference type="RefSeq" id="WP_012733145.1">
    <property type="nucleotide sequence ID" value="NZ_CP021075.1"/>
</dbReference>
<reference evidence="6" key="2">
    <citation type="submission" date="2022-06" db="EMBL/GenBank/DDBJ databases">
        <title>Draft genome sequence of Burkholderia glumae strain GR20004 isolated from rice panicle showing bacterial panicle blight.</title>
        <authorList>
            <person name="Choi S.Y."/>
            <person name="Lee Y.H."/>
        </authorList>
    </citation>
    <scope>NUCLEOTIDE SEQUENCE</scope>
    <source>
        <strain evidence="6">GR20004</strain>
    </source>
</reference>
<dbReference type="EMBL" id="CP099583">
    <property type="protein sequence ID" value="USS43162.1"/>
    <property type="molecule type" value="Genomic_DNA"/>
</dbReference>
<dbReference type="AlphaFoldDB" id="A0AAP9XZ92"/>
<evidence type="ECO:0000256" key="2">
    <source>
        <dbReference type="ARBA" id="ARBA00004818"/>
    </source>
</evidence>
<dbReference type="EC" id="3.1.3.18" evidence="4"/>
<dbReference type="SFLD" id="SFLDS00003">
    <property type="entry name" value="Haloacid_Dehalogenase"/>
    <property type="match status" value="1"/>
</dbReference>
<evidence type="ECO:0000313" key="7">
    <source>
        <dbReference type="Proteomes" id="UP000594892"/>
    </source>
</evidence>
<dbReference type="InterPro" id="IPR023198">
    <property type="entry name" value="PGP-like_dom2"/>
</dbReference>
<reference evidence="5 7" key="1">
    <citation type="submission" date="2020-12" db="EMBL/GenBank/DDBJ databases">
        <title>FDA dAtabase for Regulatory Grade micrObial Sequences (FDA-ARGOS): Supporting development and validation of Infectious Disease Dx tests.</title>
        <authorList>
            <person name="Minogue T."/>
            <person name="Wolcott M."/>
            <person name="Wasieloski L."/>
            <person name="Aguilar W."/>
            <person name="Moore D."/>
            <person name="Jaissle J."/>
            <person name="Tallon L."/>
            <person name="Sadzewicz L."/>
            <person name="Zhao X."/>
            <person name="Boylan J."/>
            <person name="Ott S."/>
            <person name="Bowen H."/>
            <person name="Vavikolanu K."/>
            <person name="Mehta A."/>
            <person name="Aluvathingal J."/>
            <person name="Nadendla S."/>
            <person name="Yan Y."/>
            <person name="Sichtig H."/>
        </authorList>
    </citation>
    <scope>NUCLEOTIDE SEQUENCE [LARGE SCALE GENOMIC DNA]</scope>
    <source>
        <strain evidence="5 7">FDAARGOS_949</strain>
    </source>
</reference>
<dbReference type="PANTHER" id="PTHR43434">
    <property type="entry name" value="PHOSPHOGLYCOLATE PHOSPHATASE"/>
    <property type="match status" value="1"/>
</dbReference>